<name>A0A9P6ATS2_9AGAM</name>
<comment type="caution">
    <text evidence="1">The sequence shown here is derived from an EMBL/GenBank/DDBJ whole genome shotgun (WGS) entry which is preliminary data.</text>
</comment>
<dbReference type="EMBL" id="MU128996">
    <property type="protein sequence ID" value="KAF9511751.1"/>
    <property type="molecule type" value="Genomic_DNA"/>
</dbReference>
<organism evidence="1 2">
    <name type="scientific">Hydnum rufescens UP504</name>
    <dbReference type="NCBI Taxonomy" id="1448309"/>
    <lineage>
        <taxon>Eukaryota</taxon>
        <taxon>Fungi</taxon>
        <taxon>Dikarya</taxon>
        <taxon>Basidiomycota</taxon>
        <taxon>Agaricomycotina</taxon>
        <taxon>Agaricomycetes</taxon>
        <taxon>Cantharellales</taxon>
        <taxon>Hydnaceae</taxon>
        <taxon>Hydnum</taxon>
    </lineage>
</organism>
<reference evidence="1" key="1">
    <citation type="journal article" date="2020" name="Nat. Commun.">
        <title>Large-scale genome sequencing of mycorrhizal fungi provides insights into the early evolution of symbiotic traits.</title>
        <authorList>
            <person name="Miyauchi S."/>
            <person name="Kiss E."/>
            <person name="Kuo A."/>
            <person name="Drula E."/>
            <person name="Kohler A."/>
            <person name="Sanchez-Garcia M."/>
            <person name="Morin E."/>
            <person name="Andreopoulos B."/>
            <person name="Barry K.W."/>
            <person name="Bonito G."/>
            <person name="Buee M."/>
            <person name="Carver A."/>
            <person name="Chen C."/>
            <person name="Cichocki N."/>
            <person name="Clum A."/>
            <person name="Culley D."/>
            <person name="Crous P.W."/>
            <person name="Fauchery L."/>
            <person name="Girlanda M."/>
            <person name="Hayes R.D."/>
            <person name="Keri Z."/>
            <person name="LaButti K."/>
            <person name="Lipzen A."/>
            <person name="Lombard V."/>
            <person name="Magnuson J."/>
            <person name="Maillard F."/>
            <person name="Murat C."/>
            <person name="Nolan M."/>
            <person name="Ohm R.A."/>
            <person name="Pangilinan J."/>
            <person name="Pereira M.F."/>
            <person name="Perotto S."/>
            <person name="Peter M."/>
            <person name="Pfister S."/>
            <person name="Riley R."/>
            <person name="Sitrit Y."/>
            <person name="Stielow J.B."/>
            <person name="Szollosi G."/>
            <person name="Zifcakova L."/>
            <person name="Stursova M."/>
            <person name="Spatafora J.W."/>
            <person name="Tedersoo L."/>
            <person name="Vaario L.M."/>
            <person name="Yamada A."/>
            <person name="Yan M."/>
            <person name="Wang P."/>
            <person name="Xu J."/>
            <person name="Bruns T."/>
            <person name="Baldrian P."/>
            <person name="Vilgalys R."/>
            <person name="Dunand C."/>
            <person name="Henrissat B."/>
            <person name="Grigoriev I.V."/>
            <person name="Hibbett D."/>
            <person name="Nagy L.G."/>
            <person name="Martin F.M."/>
        </authorList>
    </citation>
    <scope>NUCLEOTIDE SEQUENCE</scope>
    <source>
        <strain evidence="1">UP504</strain>
    </source>
</reference>
<evidence type="ECO:0000313" key="2">
    <source>
        <dbReference type="Proteomes" id="UP000886523"/>
    </source>
</evidence>
<evidence type="ECO:0000313" key="1">
    <source>
        <dbReference type="EMBL" id="KAF9511751.1"/>
    </source>
</evidence>
<accession>A0A9P6ATS2</accession>
<sequence length="170" mass="18767">MSYLALAVLRASVSILNNILIAVVRLGLSVETVRSPYYLCSLCDCRWDAILPQGGLQNRGSPPSIVGFAPPPEIQWIAAMIKREEPRYPFEPQVPHLLWLREGALEVYEIRTEYPGAPPVHTASFSPRARIFTKMVQVLGVSGIRFCVVAWYGSREPLGTFAVPSPSSIG</sequence>
<dbReference type="Proteomes" id="UP000886523">
    <property type="component" value="Unassembled WGS sequence"/>
</dbReference>
<dbReference type="AlphaFoldDB" id="A0A9P6ATS2"/>
<keyword evidence="2" id="KW-1185">Reference proteome</keyword>
<proteinExistence type="predicted"/>
<protein>
    <submittedName>
        <fullName evidence="1">Uncharacterized protein</fullName>
    </submittedName>
</protein>
<gene>
    <name evidence="1" type="ORF">BS47DRAFT_1394846</name>
</gene>